<evidence type="ECO:0000313" key="4">
    <source>
        <dbReference type="Proteomes" id="UP000272400"/>
    </source>
</evidence>
<feature type="transmembrane region" description="Helical" evidence="2">
    <location>
        <begin position="236"/>
        <end position="256"/>
    </location>
</feature>
<feature type="transmembrane region" description="Helical" evidence="2">
    <location>
        <begin position="139"/>
        <end position="158"/>
    </location>
</feature>
<organism evidence="3 4">
    <name type="scientific">Actinocorallia herbida</name>
    <dbReference type="NCBI Taxonomy" id="58109"/>
    <lineage>
        <taxon>Bacteria</taxon>
        <taxon>Bacillati</taxon>
        <taxon>Actinomycetota</taxon>
        <taxon>Actinomycetes</taxon>
        <taxon>Streptosporangiales</taxon>
        <taxon>Thermomonosporaceae</taxon>
        <taxon>Actinocorallia</taxon>
    </lineage>
</organism>
<dbReference type="AlphaFoldDB" id="A0A3N1D7H6"/>
<dbReference type="EMBL" id="RJKE01000001">
    <property type="protein sequence ID" value="ROO89480.1"/>
    <property type="molecule type" value="Genomic_DNA"/>
</dbReference>
<feature type="transmembrane region" description="Helical" evidence="2">
    <location>
        <begin position="212"/>
        <end position="229"/>
    </location>
</feature>
<feature type="transmembrane region" description="Helical" evidence="2">
    <location>
        <begin position="268"/>
        <end position="287"/>
    </location>
</feature>
<dbReference type="RefSeq" id="WP_148086200.1">
    <property type="nucleotide sequence ID" value="NZ_RJKE01000001.1"/>
</dbReference>
<dbReference type="Proteomes" id="UP000272400">
    <property type="component" value="Unassembled WGS sequence"/>
</dbReference>
<sequence>MQAVLLACGAHVIYLIGFSIFKATGGELPPLTARRPFQAAGRLVTSLPWLVGLVTVLSGTVVAAFAVDTAPVAVLLPTYMCGLVLVLIVGVSGFGERVSGREGRVLALLLGTLALLALPASQGYGAIASRGASAPPSPAAWSFTLAVLVSILLPLWLFCMRDRKVEGRHTRRTTGVAYGIGAGVLLGTAEVMGIGVIPYIPDDLTGLLATPYPYLFVLAGALGLGLLHIGLQERRLIIVVAVMNVVGKLHLVASATLLYGEPWPDDPVWLGLLAGGMLLALYAVLLLPRHEGRRAAAPPVQAGPRGAGVTAPGRSSVASGRSR</sequence>
<evidence type="ECO:0000256" key="1">
    <source>
        <dbReference type="SAM" id="MobiDB-lite"/>
    </source>
</evidence>
<evidence type="ECO:0000313" key="3">
    <source>
        <dbReference type="EMBL" id="ROO89480.1"/>
    </source>
</evidence>
<keyword evidence="2" id="KW-0812">Transmembrane</keyword>
<reference evidence="3 4" key="1">
    <citation type="submission" date="2018-11" db="EMBL/GenBank/DDBJ databases">
        <title>Sequencing the genomes of 1000 actinobacteria strains.</title>
        <authorList>
            <person name="Klenk H.-P."/>
        </authorList>
    </citation>
    <scope>NUCLEOTIDE SEQUENCE [LARGE SCALE GENOMIC DNA]</scope>
    <source>
        <strain evidence="3 4">DSM 44254</strain>
    </source>
</reference>
<proteinExistence type="predicted"/>
<keyword evidence="2" id="KW-0472">Membrane</keyword>
<protein>
    <submittedName>
        <fullName evidence="3">Uncharacterized protein</fullName>
    </submittedName>
</protein>
<feature type="region of interest" description="Disordered" evidence="1">
    <location>
        <begin position="296"/>
        <end position="323"/>
    </location>
</feature>
<feature type="transmembrane region" description="Helical" evidence="2">
    <location>
        <begin position="43"/>
        <end position="66"/>
    </location>
</feature>
<feature type="transmembrane region" description="Helical" evidence="2">
    <location>
        <begin position="106"/>
        <end position="127"/>
    </location>
</feature>
<feature type="transmembrane region" description="Helical" evidence="2">
    <location>
        <begin position="72"/>
        <end position="94"/>
    </location>
</feature>
<gene>
    <name evidence="3" type="ORF">EDD29_7176</name>
</gene>
<comment type="caution">
    <text evidence="3">The sequence shown here is derived from an EMBL/GenBank/DDBJ whole genome shotgun (WGS) entry which is preliminary data.</text>
</comment>
<name>A0A3N1D7H6_9ACTN</name>
<dbReference type="OrthoDB" id="3476400at2"/>
<feature type="transmembrane region" description="Helical" evidence="2">
    <location>
        <begin position="178"/>
        <end position="200"/>
    </location>
</feature>
<evidence type="ECO:0000256" key="2">
    <source>
        <dbReference type="SAM" id="Phobius"/>
    </source>
</evidence>
<keyword evidence="2" id="KW-1133">Transmembrane helix</keyword>
<accession>A0A3N1D7H6</accession>
<keyword evidence="4" id="KW-1185">Reference proteome</keyword>